<keyword evidence="4" id="KW-1185">Reference proteome</keyword>
<dbReference type="EMBL" id="CAJNRD030001117">
    <property type="protein sequence ID" value="CAG5079351.1"/>
    <property type="molecule type" value="Genomic_DNA"/>
</dbReference>
<comment type="caution">
    <text evidence="3">The sequence shown here is derived from an EMBL/GenBank/DDBJ whole genome shotgun (WGS) entry which is preliminary data.</text>
</comment>
<feature type="compositionally biased region" description="Basic and acidic residues" evidence="2">
    <location>
        <begin position="14"/>
        <end position="33"/>
    </location>
</feature>
<evidence type="ECO:0000256" key="2">
    <source>
        <dbReference type="SAM" id="MobiDB-lite"/>
    </source>
</evidence>
<evidence type="ECO:0000256" key="1">
    <source>
        <dbReference type="SAM" id="Coils"/>
    </source>
</evidence>
<sequence>MSEQSINETVEDKEEGKRQAETKSESGESRGGEGEPVFEEGLEDGEGSGGIDRRGKGRLKKAESWKILRTSSLGNLGDIRGWVNTSKRKVTEEGEDRDTKIRAVGNKKEEGIEKLIENGFKKIIERLDEEKRERNKQIEEMRKETRLLEERMARKTQELELKLDKLKIEVQAGWEASMTKEGVEKENTKIKENKIEKEMKEKIEQIREELHKGKDKDKGTNEDEDRLWELEKWKENKEKEERKNNVMIFGWNVEGKIDKEKVTQFIKSEIEVESAVDDIEEVRSRGEGEKKMVWIRMKNWEKKKEIMENKSKLKGKKVFIENDRTKKEREEQKELNRRARWAKAEGAKEVKLGFGRLWVDGEWKVWDSKRKILVGTTGGRESKE</sequence>
<protein>
    <submittedName>
        <fullName evidence="3">Uncharacterized protein</fullName>
    </submittedName>
</protein>
<dbReference type="AlphaFoldDB" id="A0A8J2H6S1"/>
<dbReference type="Proteomes" id="UP000786811">
    <property type="component" value="Unassembled WGS sequence"/>
</dbReference>
<dbReference type="OrthoDB" id="7701306at2759"/>
<feature type="compositionally biased region" description="Acidic residues" evidence="2">
    <location>
        <begin position="36"/>
        <end position="46"/>
    </location>
</feature>
<reference evidence="3" key="1">
    <citation type="submission" date="2021-04" db="EMBL/GenBank/DDBJ databases">
        <authorList>
            <person name="Chebbi M.A.C M."/>
        </authorList>
    </citation>
    <scope>NUCLEOTIDE SEQUENCE</scope>
</reference>
<gene>
    <name evidence="3" type="ORF">HICCMSTLAB_LOCUS2990</name>
</gene>
<name>A0A8J2H6S1_COTCN</name>
<organism evidence="3 4">
    <name type="scientific">Cotesia congregata</name>
    <name type="common">Parasitoid wasp</name>
    <name type="synonym">Apanteles congregatus</name>
    <dbReference type="NCBI Taxonomy" id="51543"/>
    <lineage>
        <taxon>Eukaryota</taxon>
        <taxon>Metazoa</taxon>
        <taxon>Ecdysozoa</taxon>
        <taxon>Arthropoda</taxon>
        <taxon>Hexapoda</taxon>
        <taxon>Insecta</taxon>
        <taxon>Pterygota</taxon>
        <taxon>Neoptera</taxon>
        <taxon>Endopterygota</taxon>
        <taxon>Hymenoptera</taxon>
        <taxon>Apocrita</taxon>
        <taxon>Ichneumonoidea</taxon>
        <taxon>Braconidae</taxon>
        <taxon>Microgastrinae</taxon>
        <taxon>Cotesia</taxon>
    </lineage>
</organism>
<accession>A0A8J2H6S1</accession>
<feature type="coiled-coil region" evidence="1">
    <location>
        <begin position="120"/>
        <end position="216"/>
    </location>
</feature>
<keyword evidence="1" id="KW-0175">Coiled coil</keyword>
<proteinExistence type="predicted"/>
<evidence type="ECO:0000313" key="4">
    <source>
        <dbReference type="Proteomes" id="UP000786811"/>
    </source>
</evidence>
<evidence type="ECO:0000313" key="3">
    <source>
        <dbReference type="EMBL" id="CAG5079351.1"/>
    </source>
</evidence>
<feature type="region of interest" description="Disordered" evidence="2">
    <location>
        <begin position="1"/>
        <end position="62"/>
    </location>
</feature>